<protein>
    <recommendedName>
        <fullName evidence="4">Peptidase M1 membrane alanine aminopeptidase domain-containing protein</fullName>
    </recommendedName>
</protein>
<proteinExistence type="predicted"/>
<sequence length="942" mass="109731">MIQRWLLYFLFFLAAAPLVAQHDITIYASLDTQQESIAIQQEVLYRNTSQNTLDTLYFNDWANSFSTKTTPLAKRFAENFDSSFHFEKKEERGRTNIHQISLSQEGNITENIAWQRGASVDILKFPLATPLAPNEEVSVSIAYTVTLPDDKFTRYGVDDNGNFKLRYWFISPAVYDGGWKAYSNKNSDDLFLRPTNFNIHFTFPKGYSVNSNFEETVSETTSNETKTVLLKGEDRMNAIIHIEKKSTFETIETDKLTLVTNLKDNKVTPPMKALAVDRIVHFLDKKLGAYPFPKMMTTEEAYKKSPVYGLNQLPDFISPFPDGFEYDMEQLKTITRNYLENTLALNPREDHWLIGALQIYLMTDYVDTYYPNMKIIGSLSNWWIIRWAHAADLEFNDQYPLLYLNMARNNLHQSLATPKDSLVKFNKNIASDYYAGDGLHYLADYLEKPALEKSIQQFYAENLLKPITPLAFEETIEQNTSLPVHWFFDEYVAKRTTIDFKIKKVKKKDDSLEVTIKNLKDNAMPVSVYGLNKKEVLFKKWTAPIDSTVTITLPAQNVRKLALNYEAVIPEFNLRNNYKAVKGLLNRPLQFRLFQDVEDPKYNQLFFMPIFEYNLYDGISVGMKLYNKTVLPKGIHYKLEPQFGFESKTIIGSGSISYTQRLPENSPYAMRYGISGNYYSYDVDLFYKRVTPFMVFAFRPDDLRDNEKQYINLRNVNVFRDENPNDPDQDPNYSVFNAQYVYSNPNLINYFRGTVDYEVSKKFSKLYATFEYRKLFLNNRQLNVRAFAGAFLFNDTNGDSNFFSFALDRPTDYMFDYNYYGRSEDTGLFSQQLIIAEGGFKSKLEPAFSNTWMATINASTNIWKWIYAYGDVGLIDNRGQHPRFVYDSGIRISLLMDYFEIYLPLYSNLGWEPGLPNYEERIRFIVTLSPKTLLGLFTRRWY</sequence>
<evidence type="ECO:0000256" key="1">
    <source>
        <dbReference type="SAM" id="SignalP"/>
    </source>
</evidence>
<accession>A0A370QG80</accession>
<feature type="signal peptide" evidence="1">
    <location>
        <begin position="1"/>
        <end position="22"/>
    </location>
</feature>
<evidence type="ECO:0000313" key="2">
    <source>
        <dbReference type="EMBL" id="RDK87299.1"/>
    </source>
</evidence>
<reference evidence="2 3" key="1">
    <citation type="submission" date="2018-07" db="EMBL/GenBank/DDBJ databases">
        <title>Genomic Encyclopedia of Type Strains, Phase IV (KMG-IV): sequencing the most valuable type-strain genomes for metagenomic binning, comparative biology and taxonomic classification.</title>
        <authorList>
            <person name="Goeker M."/>
        </authorList>
    </citation>
    <scope>NUCLEOTIDE SEQUENCE [LARGE SCALE GENOMIC DNA]</scope>
    <source>
        <strain evidence="2 3">DSM 101478</strain>
    </source>
</reference>
<comment type="caution">
    <text evidence="2">The sequence shown here is derived from an EMBL/GenBank/DDBJ whole genome shotgun (WGS) entry which is preliminary data.</text>
</comment>
<evidence type="ECO:0000313" key="3">
    <source>
        <dbReference type="Proteomes" id="UP000255317"/>
    </source>
</evidence>
<dbReference type="AlphaFoldDB" id="A0A370QG80"/>
<feature type="chain" id="PRO_5016670677" description="Peptidase M1 membrane alanine aminopeptidase domain-containing protein" evidence="1">
    <location>
        <begin position="23"/>
        <end position="942"/>
    </location>
</feature>
<organism evidence="2 3">
    <name type="scientific">Marinirhabdus gelatinilytica</name>
    <dbReference type="NCBI Taxonomy" id="1703343"/>
    <lineage>
        <taxon>Bacteria</taxon>
        <taxon>Pseudomonadati</taxon>
        <taxon>Bacteroidota</taxon>
        <taxon>Flavobacteriia</taxon>
        <taxon>Flavobacteriales</taxon>
        <taxon>Flavobacteriaceae</taxon>
    </lineage>
</organism>
<dbReference type="Proteomes" id="UP000255317">
    <property type="component" value="Unassembled WGS sequence"/>
</dbReference>
<dbReference type="EMBL" id="QRAO01000002">
    <property type="protein sequence ID" value="RDK87299.1"/>
    <property type="molecule type" value="Genomic_DNA"/>
</dbReference>
<keyword evidence="1" id="KW-0732">Signal</keyword>
<gene>
    <name evidence="2" type="ORF">C8D94_102486</name>
</gene>
<evidence type="ECO:0008006" key="4">
    <source>
        <dbReference type="Google" id="ProtNLM"/>
    </source>
</evidence>
<dbReference type="Gene3D" id="1.10.390.10">
    <property type="entry name" value="Neutral Protease Domain 2"/>
    <property type="match status" value="1"/>
</dbReference>
<dbReference type="RefSeq" id="WP_115123485.1">
    <property type="nucleotide sequence ID" value="NZ_QRAO01000002.1"/>
</dbReference>
<dbReference type="OrthoDB" id="9813075at2"/>
<dbReference type="InterPro" id="IPR027268">
    <property type="entry name" value="Peptidase_M4/M1_CTD_sf"/>
</dbReference>
<keyword evidence="3" id="KW-1185">Reference proteome</keyword>
<name>A0A370QG80_9FLAO</name>